<dbReference type="InterPro" id="IPR013106">
    <property type="entry name" value="Ig_V-set"/>
</dbReference>
<evidence type="ECO:0000256" key="7">
    <source>
        <dbReference type="SAM" id="Phobius"/>
    </source>
</evidence>
<name>A0ABM1SP16_LIMPO</name>
<comment type="subcellular location">
    <subcellularLocation>
        <location evidence="1">Membrane</location>
        <topology evidence="1">Single-pass membrane protein</topology>
    </subcellularLocation>
</comment>
<dbReference type="InterPro" id="IPR003961">
    <property type="entry name" value="FN3_dom"/>
</dbReference>
<feature type="chain" id="PRO_5046413377" evidence="8">
    <location>
        <begin position="23"/>
        <end position="826"/>
    </location>
</feature>
<proteinExistence type="predicted"/>
<dbReference type="InterPro" id="IPR013783">
    <property type="entry name" value="Ig-like_fold"/>
</dbReference>
<reference evidence="12" key="1">
    <citation type="submission" date="2025-08" db="UniProtKB">
        <authorList>
            <consortium name="RefSeq"/>
        </authorList>
    </citation>
    <scope>IDENTIFICATION</scope>
    <source>
        <tissue evidence="12">Muscle</tissue>
    </source>
</reference>
<dbReference type="InterPro" id="IPR036179">
    <property type="entry name" value="Ig-like_dom_sf"/>
</dbReference>
<evidence type="ECO:0000259" key="10">
    <source>
        <dbReference type="PROSITE" id="PS50853"/>
    </source>
</evidence>
<dbReference type="SUPFAM" id="SSF48726">
    <property type="entry name" value="Immunoglobulin"/>
    <property type="match status" value="5"/>
</dbReference>
<feature type="transmembrane region" description="Helical" evidence="7">
    <location>
        <begin position="649"/>
        <end position="671"/>
    </location>
</feature>
<keyword evidence="6" id="KW-1015">Disulfide bond</keyword>
<keyword evidence="11" id="KW-1185">Reference proteome</keyword>
<dbReference type="PANTHER" id="PTHR23278">
    <property type="entry name" value="SIDESTEP PROTEIN"/>
    <property type="match status" value="1"/>
</dbReference>
<keyword evidence="4 7" id="KW-1133">Transmembrane helix</keyword>
<dbReference type="SMART" id="SM00409">
    <property type="entry name" value="IG"/>
    <property type="match status" value="3"/>
</dbReference>
<dbReference type="InterPro" id="IPR013162">
    <property type="entry name" value="CD80_C2-set"/>
</dbReference>
<dbReference type="SUPFAM" id="SSF49265">
    <property type="entry name" value="Fibronectin type III"/>
    <property type="match status" value="1"/>
</dbReference>
<dbReference type="PROSITE" id="PS50835">
    <property type="entry name" value="IG_LIKE"/>
    <property type="match status" value="5"/>
</dbReference>
<dbReference type="Pfam" id="PF13927">
    <property type="entry name" value="Ig_3"/>
    <property type="match status" value="1"/>
</dbReference>
<keyword evidence="3" id="KW-0677">Repeat</keyword>
<evidence type="ECO:0000259" key="9">
    <source>
        <dbReference type="PROSITE" id="PS50835"/>
    </source>
</evidence>
<dbReference type="Pfam" id="PF07686">
    <property type="entry name" value="V-set"/>
    <property type="match status" value="1"/>
</dbReference>
<evidence type="ECO:0000256" key="4">
    <source>
        <dbReference type="ARBA" id="ARBA00022989"/>
    </source>
</evidence>
<evidence type="ECO:0000256" key="2">
    <source>
        <dbReference type="ARBA" id="ARBA00022692"/>
    </source>
</evidence>
<gene>
    <name evidence="12" type="primary">LOC106462412</name>
</gene>
<accession>A0ABM1SP16</accession>
<dbReference type="GeneID" id="106462412"/>
<feature type="domain" description="Ig-like" evidence="9">
    <location>
        <begin position="347"/>
        <end position="437"/>
    </location>
</feature>
<dbReference type="InterPro" id="IPR007110">
    <property type="entry name" value="Ig-like_dom"/>
</dbReference>
<feature type="signal peptide" evidence="8">
    <location>
        <begin position="1"/>
        <end position="22"/>
    </location>
</feature>
<evidence type="ECO:0000256" key="1">
    <source>
        <dbReference type="ARBA" id="ARBA00004167"/>
    </source>
</evidence>
<dbReference type="InterPro" id="IPR036116">
    <property type="entry name" value="FN3_sf"/>
</dbReference>
<dbReference type="PROSITE" id="PS50853">
    <property type="entry name" value="FN3"/>
    <property type="match status" value="1"/>
</dbReference>
<dbReference type="Pfam" id="PF07679">
    <property type="entry name" value="I-set"/>
    <property type="match status" value="1"/>
</dbReference>
<evidence type="ECO:0000256" key="6">
    <source>
        <dbReference type="ARBA" id="ARBA00023157"/>
    </source>
</evidence>
<keyword evidence="5 7" id="KW-0472">Membrane</keyword>
<keyword evidence="8" id="KW-0732">Signal</keyword>
<dbReference type="CDD" id="cd00063">
    <property type="entry name" value="FN3"/>
    <property type="match status" value="1"/>
</dbReference>
<feature type="domain" description="Fibronectin type-III" evidence="10">
    <location>
        <begin position="542"/>
        <end position="634"/>
    </location>
</feature>
<evidence type="ECO:0000313" key="11">
    <source>
        <dbReference type="Proteomes" id="UP000694941"/>
    </source>
</evidence>
<sequence length="826" mass="92516">MILRWTQGLLLMFFSTFHDCIGTTEKEKIVGIAGFKVALPCNITPPSPNDELLLILWYRGDTSNPLYTMDARRGVTNHTRHSSADGLSGRAYFSIVDRPAVLILEPVYAADAGTYKCRVDFRIARTRYSKAELSVIVPPKKPIITDGKENVLESLIGPYNEGDSLTLVCESEGGNPPSSVIWWRDSMIVDDSFHTVSQSIVQNIFVIKTLNRRHLMATFSCQASNNNQSPPVSTTVTIDMNFKPLAVWIENSNRPLSTQKPSKLVCIGIGSRPTAQLTWWIGGKKLESAKKTSPFDDNHSENKTISVLILKPNIEDNGRYLSCRAENPLIPKSEIESGWKLDVHYIPQLTLRLGSKLRHSHIQEGNDVYLECKIRSNPPSSEIVWRFDGHELSTNTSAGIIISNQSLVLQKVKRSNRGHYTCSALNSEGRGESNTVFLRVQYKPQCKNDQRFLYGTSKNEAVNVSCGVEADPPDVRFRWKFNNSGHVVDIQNYYQENSRSLATYTPRTQYDYGSLLCWATNAAGSQDIPCVFSIIPAGAPDPPKNCTVVNKSESSFRIECLEGYNGGLPQYFTMEVRDKYLESVLLNLTTKQPVFTVDGLRSGKTFVVTISSVNVRGRSHRVMLKPNTLHVPETLTHKDAKWSAKVSPVLIVLSGLTGGLLLVVIIVFLILRYRNSNGHQSKEGILKNDTIPNRYGKNDHNFTDMSSQKCPDIIPETTVLSGENQLRNFSRYEDFKKDYDSRVEDNWPDKDTIAPDTCRSQVLEMVPPRPSSVSVAEGHQTLLKTQFFRSPVEKPSLTENISSPVCIHLTTNKSEAELTLVTRETD</sequence>
<organism evidence="11 12">
    <name type="scientific">Limulus polyphemus</name>
    <name type="common">Atlantic horseshoe crab</name>
    <dbReference type="NCBI Taxonomy" id="6850"/>
    <lineage>
        <taxon>Eukaryota</taxon>
        <taxon>Metazoa</taxon>
        <taxon>Ecdysozoa</taxon>
        <taxon>Arthropoda</taxon>
        <taxon>Chelicerata</taxon>
        <taxon>Merostomata</taxon>
        <taxon>Xiphosura</taxon>
        <taxon>Limulidae</taxon>
        <taxon>Limulus</taxon>
    </lineage>
</organism>
<dbReference type="Pfam" id="PF08205">
    <property type="entry name" value="C2-set_2"/>
    <property type="match status" value="1"/>
</dbReference>
<feature type="domain" description="Ig-like" evidence="9">
    <location>
        <begin position="139"/>
        <end position="237"/>
    </location>
</feature>
<dbReference type="InterPro" id="IPR013098">
    <property type="entry name" value="Ig_I-set"/>
</dbReference>
<evidence type="ECO:0000313" key="12">
    <source>
        <dbReference type="RefSeq" id="XP_022245372.1"/>
    </source>
</evidence>
<feature type="domain" description="Ig-like" evidence="9">
    <location>
        <begin position="244"/>
        <end position="336"/>
    </location>
</feature>
<keyword evidence="2 7" id="KW-0812">Transmembrane</keyword>
<protein>
    <submittedName>
        <fullName evidence="12">Nephrin-like isoform X1</fullName>
    </submittedName>
</protein>
<evidence type="ECO:0000256" key="3">
    <source>
        <dbReference type="ARBA" id="ARBA00022737"/>
    </source>
</evidence>
<dbReference type="SMART" id="SM00408">
    <property type="entry name" value="IGc2"/>
    <property type="match status" value="2"/>
</dbReference>
<dbReference type="PANTHER" id="PTHR23278:SF19">
    <property type="entry name" value="OBSCURIN"/>
    <property type="match status" value="1"/>
</dbReference>
<feature type="domain" description="Ig-like" evidence="9">
    <location>
        <begin position="444"/>
        <end position="533"/>
    </location>
</feature>
<dbReference type="InterPro" id="IPR003599">
    <property type="entry name" value="Ig_sub"/>
</dbReference>
<feature type="domain" description="Ig-like" evidence="9">
    <location>
        <begin position="34"/>
        <end position="134"/>
    </location>
</feature>
<evidence type="ECO:0000256" key="8">
    <source>
        <dbReference type="SAM" id="SignalP"/>
    </source>
</evidence>
<dbReference type="InterPro" id="IPR003598">
    <property type="entry name" value="Ig_sub2"/>
</dbReference>
<dbReference type="Gene3D" id="2.60.40.10">
    <property type="entry name" value="Immunoglobulins"/>
    <property type="match status" value="6"/>
</dbReference>
<dbReference type="Proteomes" id="UP000694941">
    <property type="component" value="Unplaced"/>
</dbReference>
<dbReference type="RefSeq" id="XP_022245372.1">
    <property type="nucleotide sequence ID" value="XM_022389664.1"/>
</dbReference>
<dbReference type="SMART" id="SM00060">
    <property type="entry name" value="FN3"/>
    <property type="match status" value="1"/>
</dbReference>
<evidence type="ECO:0000256" key="5">
    <source>
        <dbReference type="ARBA" id="ARBA00023136"/>
    </source>
</evidence>